<dbReference type="InterPro" id="IPR010390">
    <property type="entry name" value="ABC-2_transporter-like"/>
</dbReference>
<dbReference type="AlphaFoldDB" id="A0A8D3WL71"/>
<evidence type="ECO:0008006" key="4">
    <source>
        <dbReference type="Google" id="ProtNLM"/>
    </source>
</evidence>
<reference evidence="2 3" key="1">
    <citation type="submission" date="2011-01" db="EMBL/GenBank/DDBJ databases">
        <title>Complete sequence of chromosome of Streptomyces flavogriseus ATCC 33331.</title>
        <authorList>
            <consortium name="US DOE Joint Genome Institute"/>
            <person name="Lucas S."/>
            <person name="Copeland A."/>
            <person name="Lapidus A."/>
            <person name="Cheng J.-F."/>
            <person name="Goodwin L."/>
            <person name="Pitluck S."/>
            <person name="Davenport K."/>
            <person name="Detter J.C."/>
            <person name="Han C."/>
            <person name="Tapia R."/>
            <person name="Land M."/>
            <person name="Hauser L."/>
            <person name="Kyrpides N."/>
            <person name="Ivanova N."/>
            <person name="Ovchinnikova G."/>
            <person name="Pagani I."/>
            <person name="Brumm P."/>
            <person name="Mead D."/>
            <person name="Woyke T."/>
        </authorList>
    </citation>
    <scope>NUCLEOTIDE SEQUENCE [LARGE SCALE GENOMIC DNA]</scope>
    <source>
        <strain evidence="3">ATCC 33331 / IAF-45CD</strain>
    </source>
</reference>
<dbReference type="Pfam" id="PF06182">
    <property type="entry name" value="ABC2_membrane_6"/>
    <property type="match status" value="1"/>
</dbReference>
<dbReference type="OrthoDB" id="9788195at2"/>
<gene>
    <name evidence="2" type="ordered locus">Sfla_5432</name>
</gene>
<dbReference type="KEGG" id="sfa:Sfla_5432"/>
<feature type="transmembrane region" description="Helical" evidence="1">
    <location>
        <begin position="201"/>
        <end position="224"/>
    </location>
</feature>
<dbReference type="PANTHER" id="PTHR36833">
    <property type="entry name" value="SLR0610 PROTEIN-RELATED"/>
    <property type="match status" value="1"/>
</dbReference>
<evidence type="ECO:0000313" key="2">
    <source>
        <dbReference type="EMBL" id="ADW06829.1"/>
    </source>
</evidence>
<sequence length="268" mass="28979">MADTLAALRKSAGIALLATRMNFRSHLVHPGEVLLANIGALVQALSGAAVLMLALSASDGIHGWTLAEWAALTGFTTVARALWNTVFFGTLDIPDMVRSGELDHFLVRPANPLMLILFSKVDTDVWIEIAVGTGMLAVALHVSGAELSGPVLVFIPLALAGSALVFAAMHLAVTALSFWLRQDAMLSMLIWRLDTFAQLPMSFYPTWLMTVFSTVVPFAFVGYFPCLYILGRTDSPFVWLLPLAGPLLFLPAVLLWRSGIDRYSSTGS</sequence>
<dbReference type="Proteomes" id="UP000002066">
    <property type="component" value="Chromosome"/>
</dbReference>
<keyword evidence="1" id="KW-1133">Transmembrane helix</keyword>
<feature type="transmembrane region" description="Helical" evidence="1">
    <location>
        <begin position="33"/>
        <end position="55"/>
    </location>
</feature>
<dbReference type="PANTHER" id="PTHR36833:SF1">
    <property type="entry name" value="INTEGRAL MEMBRANE TRANSPORT PROTEIN"/>
    <property type="match status" value="1"/>
</dbReference>
<accession>A0A8D3WL71</accession>
<name>A0A8D3WL71_STRFA</name>
<evidence type="ECO:0000313" key="3">
    <source>
        <dbReference type="Proteomes" id="UP000002066"/>
    </source>
</evidence>
<organism evidence="2 3">
    <name type="scientific">Streptomyces pratensis (strain ATCC 33331 / IAF-45CD)</name>
    <dbReference type="NCBI Taxonomy" id="591167"/>
    <lineage>
        <taxon>Bacteria</taxon>
        <taxon>Bacillati</taxon>
        <taxon>Actinomycetota</taxon>
        <taxon>Actinomycetes</taxon>
        <taxon>Kitasatosporales</taxon>
        <taxon>Streptomycetaceae</taxon>
        <taxon>Streptomyces</taxon>
    </lineage>
</organism>
<feature type="transmembrane region" description="Helical" evidence="1">
    <location>
        <begin position="125"/>
        <end position="145"/>
    </location>
</feature>
<feature type="transmembrane region" description="Helical" evidence="1">
    <location>
        <begin position="236"/>
        <end position="256"/>
    </location>
</feature>
<proteinExistence type="predicted"/>
<protein>
    <recommendedName>
        <fullName evidence="4">ABC transporter permease</fullName>
    </recommendedName>
</protein>
<keyword evidence="1" id="KW-0472">Membrane</keyword>
<keyword evidence="1" id="KW-0812">Transmembrane</keyword>
<dbReference type="EMBL" id="CP002475">
    <property type="protein sequence ID" value="ADW06829.1"/>
    <property type="molecule type" value="Genomic_DNA"/>
</dbReference>
<feature type="transmembrane region" description="Helical" evidence="1">
    <location>
        <begin position="151"/>
        <end position="180"/>
    </location>
</feature>
<evidence type="ECO:0000256" key="1">
    <source>
        <dbReference type="SAM" id="Phobius"/>
    </source>
</evidence>